<dbReference type="InterPro" id="IPR012938">
    <property type="entry name" value="Glc/Sorbosone_DH"/>
</dbReference>
<dbReference type="SUPFAM" id="SSF50952">
    <property type="entry name" value="Soluble quinoprotein glucose dehydrogenase"/>
    <property type="match status" value="1"/>
</dbReference>
<dbReference type="Gene3D" id="2.120.10.30">
    <property type="entry name" value="TolB, C-terminal domain"/>
    <property type="match status" value="1"/>
</dbReference>
<feature type="domain" description="Glucose/Sorbosone dehydrogenase" evidence="2">
    <location>
        <begin position="53"/>
        <end position="389"/>
    </location>
</feature>
<dbReference type="Proteomes" id="UP000010366">
    <property type="component" value="Chromosome"/>
</dbReference>
<dbReference type="PANTHER" id="PTHR19328">
    <property type="entry name" value="HEDGEHOG-INTERACTING PROTEIN"/>
    <property type="match status" value="1"/>
</dbReference>
<accession>K9UIM7</accession>
<keyword evidence="4" id="KW-1185">Reference proteome</keyword>
<dbReference type="InterPro" id="IPR011042">
    <property type="entry name" value="6-blade_b-propeller_TolB-like"/>
</dbReference>
<dbReference type="PROSITE" id="PS51257">
    <property type="entry name" value="PROKAR_LIPOPROTEIN"/>
    <property type="match status" value="1"/>
</dbReference>
<evidence type="ECO:0000313" key="3">
    <source>
        <dbReference type="EMBL" id="AFY94271.1"/>
    </source>
</evidence>
<reference evidence="3 4" key="1">
    <citation type="submission" date="2012-05" db="EMBL/GenBank/DDBJ databases">
        <title>Finished chromosome of genome of Chamaesiphon sp. PCC 6605.</title>
        <authorList>
            <consortium name="US DOE Joint Genome Institute"/>
            <person name="Gugger M."/>
            <person name="Coursin T."/>
            <person name="Rippka R."/>
            <person name="Tandeau De Marsac N."/>
            <person name="Huntemann M."/>
            <person name="Wei C.-L."/>
            <person name="Han J."/>
            <person name="Detter J.C."/>
            <person name="Han C."/>
            <person name="Tapia R."/>
            <person name="Chen A."/>
            <person name="Kyrpides N."/>
            <person name="Mavromatis K."/>
            <person name="Markowitz V."/>
            <person name="Szeto E."/>
            <person name="Ivanova N."/>
            <person name="Pagani I."/>
            <person name="Pati A."/>
            <person name="Goodwin L."/>
            <person name="Nordberg H.P."/>
            <person name="Cantor M.N."/>
            <person name="Hua S.X."/>
            <person name="Woyke T."/>
            <person name="Kerfeld C.A."/>
        </authorList>
    </citation>
    <scope>NUCLEOTIDE SEQUENCE [LARGE SCALE GENOMIC DNA]</scope>
    <source>
        <strain evidence="4">ATCC 27169 / PCC 6605</strain>
    </source>
</reference>
<organism evidence="3 4">
    <name type="scientific">Chamaesiphon minutus (strain ATCC 27169 / PCC 6605)</name>
    <dbReference type="NCBI Taxonomy" id="1173020"/>
    <lineage>
        <taxon>Bacteria</taxon>
        <taxon>Bacillati</taxon>
        <taxon>Cyanobacteriota</taxon>
        <taxon>Cyanophyceae</taxon>
        <taxon>Gomontiellales</taxon>
        <taxon>Chamaesiphonaceae</taxon>
        <taxon>Chamaesiphon</taxon>
    </lineage>
</organism>
<dbReference type="PATRIC" id="fig|1173020.3.peg.3743"/>
<evidence type="ECO:0000256" key="1">
    <source>
        <dbReference type="SAM" id="SignalP"/>
    </source>
</evidence>
<dbReference type="InterPro" id="IPR011041">
    <property type="entry name" value="Quinoprot_gluc/sorb_DH_b-prop"/>
</dbReference>
<dbReference type="PANTHER" id="PTHR19328:SF75">
    <property type="entry name" value="ALDOSE SUGAR DEHYDROGENASE YLII"/>
    <property type="match status" value="1"/>
</dbReference>
<sequence length="395" mass="43597">MNILTKFSWRSLALKTIAFAVLSSLACSSNAQKSQVSQNTQANYRLVSVVNGLEHPWSVAWLPDRTMLVTERPGRLRIVRNGVLDPTPIGGVPAVFASGQGGLMDIAIHPQFAKNRLVYLTYAHGNDTANRTRLARAVFDGKNLKNLQVIFEVTPVKPGSQHFGSRITWLPDNTLLLAIGDGGNPPLQIEGKLPRFQAQNRRSHLGKVLRLKDDGSIPRDNPFVKTANTDPAIWSYGHRNIQGMTFDPVSKRIWATEHGSSGGDELNLVQKGKNYGWPLATYSKEYGSGREISPNKSLPGLEDPKAVWTPAIAPSGLTIYNGKRLPQWQKNLFAGGLVDRAVRRVELDANGKVVNQEKISIGSRVRDVRQGPDELLYILTDEFNGQLIRLEPAKS</sequence>
<feature type="signal peptide" evidence="1">
    <location>
        <begin position="1"/>
        <end position="26"/>
    </location>
</feature>
<feature type="chain" id="PRO_5003936573" evidence="1">
    <location>
        <begin position="27"/>
        <end position="395"/>
    </location>
</feature>
<dbReference type="RefSeq" id="WP_015160409.1">
    <property type="nucleotide sequence ID" value="NC_019697.1"/>
</dbReference>
<dbReference type="eggNOG" id="COG2133">
    <property type="taxonomic scope" value="Bacteria"/>
</dbReference>
<keyword evidence="1" id="KW-0732">Signal</keyword>
<protein>
    <submittedName>
        <fullName evidence="3">Glucose/sorbosone dehydrogenase</fullName>
    </submittedName>
</protein>
<dbReference type="Pfam" id="PF07995">
    <property type="entry name" value="GSDH"/>
    <property type="match status" value="1"/>
</dbReference>
<evidence type="ECO:0000259" key="2">
    <source>
        <dbReference type="Pfam" id="PF07995"/>
    </source>
</evidence>
<dbReference type="AlphaFoldDB" id="K9UIM7"/>
<name>K9UIM7_CHAP6</name>
<gene>
    <name evidence="3" type="ORF">Cha6605_3262</name>
</gene>
<evidence type="ECO:0000313" key="4">
    <source>
        <dbReference type="Proteomes" id="UP000010366"/>
    </source>
</evidence>
<dbReference type="EMBL" id="CP003600">
    <property type="protein sequence ID" value="AFY94271.1"/>
    <property type="molecule type" value="Genomic_DNA"/>
</dbReference>
<dbReference type="HOGENOM" id="CLU_012253_1_1_3"/>
<proteinExistence type="predicted"/>
<dbReference type="KEGG" id="cmp:Cha6605_3262"/>